<gene>
    <name evidence="7" type="ORF">BZ3500_MVSOF-1268-A1-R1_CHR7-3G09599</name>
</gene>
<organism evidence="7 8">
    <name type="scientific">Microbotryum saponariae</name>
    <dbReference type="NCBI Taxonomy" id="289078"/>
    <lineage>
        <taxon>Eukaryota</taxon>
        <taxon>Fungi</taxon>
        <taxon>Dikarya</taxon>
        <taxon>Basidiomycota</taxon>
        <taxon>Pucciniomycotina</taxon>
        <taxon>Microbotryomycetes</taxon>
        <taxon>Microbotryales</taxon>
        <taxon>Microbotryaceae</taxon>
        <taxon>Microbotryum</taxon>
    </lineage>
</organism>
<dbReference type="GO" id="GO:0031267">
    <property type="term" value="F:small GTPase binding"/>
    <property type="evidence" value="ECO:0007669"/>
    <property type="project" value="TreeGrafter"/>
</dbReference>
<evidence type="ECO:0000313" key="7">
    <source>
        <dbReference type="EMBL" id="SDA02264.1"/>
    </source>
</evidence>
<feature type="coiled-coil region" evidence="3">
    <location>
        <begin position="462"/>
        <end position="764"/>
    </location>
</feature>
<evidence type="ECO:0000256" key="1">
    <source>
        <dbReference type="ARBA" id="ARBA00004496"/>
    </source>
</evidence>
<dbReference type="GO" id="GO:0048193">
    <property type="term" value="P:Golgi vesicle transport"/>
    <property type="evidence" value="ECO:0007669"/>
    <property type="project" value="TreeGrafter"/>
</dbReference>
<dbReference type="InterPro" id="IPR024545">
    <property type="entry name" value="Mto1-like_Mto2p-bd"/>
</dbReference>
<sequence length="1231" mass="140188">MASTVALMAGMQSFDSSDADGPSRYEGVTHGGITFGSVAPSFHSEDYDEPPLIGSGAPAATAQPNDNHEVSPERHQDESSLMDEQEMRPDPVESERLASRKVKTTTKATATILSSHSGRSRPTSSTSRASTTAASSSRNPSASTVATTEPSPKHASRYVSTGALHALDDSRGEGNDESKVVGDRTGLLNEMDLDDDSARWTGNKGKKAGKAKATSGGLGQNMTLREQEKVIDEFKKENFDLKLKIHFYEQRLERLAPEQIDQALRENVHLKVEFQTLRTELKRYKKLLIEGNRAIETLKIERDSATQSGSGASERERRLEKELARWKDASERERRNNELLEARLEKQTREMWDIRNRSADLGSEDARTEIGRLRNELDVEREAREEDLGEKDDLHYRIRELERQLDEMVEQNIRLRDEGREDPSSARGDDGSSVGRGGGRSQDLLQELATLRAESAAQRKMLAARADELTTLQDQLEDAKHDIHDLELELQQQERIRARSERSMSSADEGKTIEQLEQENDEHRDRAAGHALEVEQLQIELAQKELEIEALLEEHDNRSQDQDLQIKQIDEEWREAVDEAETRKIEALDMLEEREADVQDLSEKCKQLVQDIEELEVEREENAHERQALTSDLEKVSAGCRKAALAGQIRELEAELDEKDIKVEELTDALNTVERDAQEKQITHDQMIAAMQEQLATHRARVSELTIQHDSKDLENKVLREQSETLAAQLAALEAQLRAAKENIRKLEDEAVAIMRALRKEEEEHEADQKDSARRRRELEVAWQSRFDEQHRLHILIEEPTCLTLQELGQAHDDMQHYKTVLDAREVDIQKLQDALNGLESSTRRLGESHVNDRFALDIECDRLKRDLARCEQELQLAKEDLEDRTASIRAKDMTLATLQSENKDLTKDLAEQRQARLALTDKHDAAAKTLRDTQLELSAARDRLRVIEEQLSTDHRQLSRTENQYRDQLTERNTLLLTVHQYMDKIVGGSQRKSGQSELKPFTNFVIFHDSLISRLKSVNQLQVSFDRRTREIETKFSDQFAALKRQHDSRLKQLDRFEAAIKTATETQRQWRHRVHTKQAEVDAARTEVQNLQTQLSALRSSASSSPSSPAMSNELSTLTRRATTAERRLAATQTQLRNAEDKLGDAREKVAVAEGKWEARLREMEARLRAAEEKVKRERQGAKERVAELTRTIQELQTQVARAGQRAQLLDGVLDETEKNKRRVAAEL</sequence>
<dbReference type="Pfam" id="PF12808">
    <property type="entry name" value="Mto2_bdg"/>
    <property type="match status" value="1"/>
</dbReference>
<keyword evidence="2" id="KW-0963">Cytoplasm</keyword>
<feature type="region of interest" description="Disordered" evidence="4">
    <location>
        <begin position="1"/>
        <end position="181"/>
    </location>
</feature>
<dbReference type="Proteomes" id="UP000249723">
    <property type="component" value="Unassembled WGS sequence"/>
</dbReference>
<feature type="region of interest" description="Disordered" evidence="4">
    <location>
        <begin position="1097"/>
        <end position="1120"/>
    </location>
</feature>
<keyword evidence="3" id="KW-0175">Coiled coil</keyword>
<dbReference type="Gene3D" id="1.10.287.1490">
    <property type="match status" value="1"/>
</dbReference>
<feature type="compositionally biased region" description="Basic and acidic residues" evidence="4">
    <location>
        <begin position="66"/>
        <end position="78"/>
    </location>
</feature>
<comment type="subcellular location">
    <subcellularLocation>
        <location evidence="1">Cytoplasm</location>
    </subcellularLocation>
</comment>
<dbReference type="EMBL" id="FMWP01000125">
    <property type="protein sequence ID" value="SDA02264.1"/>
    <property type="molecule type" value="Genomic_DNA"/>
</dbReference>
<protein>
    <submittedName>
        <fullName evidence="7">BZ3500_MvSof-1268-A1-R1_Chr7-3g09599 protein</fullName>
    </submittedName>
</protein>
<keyword evidence="8" id="KW-1185">Reference proteome</keyword>
<proteinExistence type="predicted"/>
<dbReference type="Pfam" id="PF07989">
    <property type="entry name" value="Cnn_1N"/>
    <property type="match status" value="1"/>
</dbReference>
<evidence type="ECO:0000256" key="4">
    <source>
        <dbReference type="SAM" id="MobiDB-lite"/>
    </source>
</evidence>
<feature type="domain" description="Mto1-like Mto2p-binding" evidence="6">
    <location>
        <begin position="1159"/>
        <end position="1205"/>
    </location>
</feature>
<dbReference type="PANTHER" id="PTHR19327:SF0">
    <property type="entry name" value="GOLGIN SUBFAMILY A MEMBER 4"/>
    <property type="match status" value="1"/>
</dbReference>
<feature type="domain" description="Centrosomin N-terminal motif 1" evidence="5">
    <location>
        <begin position="223"/>
        <end position="296"/>
    </location>
</feature>
<feature type="compositionally biased region" description="Low complexity" evidence="4">
    <location>
        <begin position="105"/>
        <end position="144"/>
    </location>
</feature>
<evidence type="ECO:0000256" key="3">
    <source>
        <dbReference type="SAM" id="Coils"/>
    </source>
</evidence>
<dbReference type="SUPFAM" id="SSF57997">
    <property type="entry name" value="Tropomyosin"/>
    <property type="match status" value="1"/>
</dbReference>
<dbReference type="AlphaFoldDB" id="A0A2X0L6G9"/>
<dbReference type="PANTHER" id="PTHR19327">
    <property type="entry name" value="GOLGIN"/>
    <property type="match status" value="1"/>
</dbReference>
<feature type="compositionally biased region" description="Basic and acidic residues" evidence="4">
    <location>
        <begin position="414"/>
        <end position="430"/>
    </location>
</feature>
<feature type="compositionally biased region" description="Basic and acidic residues" evidence="4">
    <location>
        <begin position="85"/>
        <end position="98"/>
    </location>
</feature>
<dbReference type="InterPro" id="IPR012943">
    <property type="entry name" value="Cnn_1N"/>
</dbReference>
<name>A0A2X0L6G9_9BASI</name>
<feature type="compositionally biased region" description="Low complexity" evidence="4">
    <location>
        <begin position="1098"/>
        <end position="1120"/>
    </location>
</feature>
<evidence type="ECO:0000256" key="2">
    <source>
        <dbReference type="ARBA" id="ARBA00022490"/>
    </source>
</evidence>
<evidence type="ECO:0000313" key="8">
    <source>
        <dbReference type="Proteomes" id="UP000249723"/>
    </source>
</evidence>
<dbReference type="GO" id="GO:0005815">
    <property type="term" value="C:microtubule organizing center"/>
    <property type="evidence" value="ECO:0007669"/>
    <property type="project" value="InterPro"/>
</dbReference>
<feature type="region of interest" description="Disordered" evidence="4">
    <location>
        <begin position="414"/>
        <end position="440"/>
    </location>
</feature>
<feature type="coiled-coil region" evidence="3">
    <location>
        <begin position="224"/>
        <end position="280"/>
    </location>
</feature>
<feature type="coiled-coil region" evidence="3">
    <location>
        <begin position="822"/>
        <end position="951"/>
    </location>
</feature>
<feature type="compositionally biased region" description="Basic and acidic residues" evidence="4">
    <location>
        <begin position="166"/>
        <end position="181"/>
    </location>
</feature>
<dbReference type="GO" id="GO:0005794">
    <property type="term" value="C:Golgi apparatus"/>
    <property type="evidence" value="ECO:0007669"/>
    <property type="project" value="TreeGrafter"/>
</dbReference>
<reference evidence="8" key="1">
    <citation type="submission" date="2016-10" db="EMBL/GenBank/DDBJ databases">
        <authorList>
            <person name="Jeantristanb JTB J.-T."/>
            <person name="Ricardo R."/>
        </authorList>
    </citation>
    <scope>NUCLEOTIDE SEQUENCE [LARGE SCALE GENOMIC DNA]</scope>
</reference>
<accession>A0A2X0L6G9</accession>
<evidence type="ECO:0000259" key="5">
    <source>
        <dbReference type="Pfam" id="PF07989"/>
    </source>
</evidence>
<feature type="region of interest" description="Disordered" evidence="4">
    <location>
        <begin position="195"/>
        <end position="218"/>
    </location>
</feature>
<dbReference type="STRING" id="289078.A0A2X0L6G9"/>
<evidence type="ECO:0000259" key="6">
    <source>
        <dbReference type="Pfam" id="PF12808"/>
    </source>
</evidence>